<organism evidence="8 9">
    <name type="scientific">Adineta steineri</name>
    <dbReference type="NCBI Taxonomy" id="433720"/>
    <lineage>
        <taxon>Eukaryota</taxon>
        <taxon>Metazoa</taxon>
        <taxon>Spiralia</taxon>
        <taxon>Gnathifera</taxon>
        <taxon>Rotifera</taxon>
        <taxon>Eurotatoria</taxon>
        <taxon>Bdelloidea</taxon>
        <taxon>Adinetida</taxon>
        <taxon>Adinetidae</taxon>
        <taxon>Adineta</taxon>
    </lineage>
</organism>
<comment type="caution">
    <text evidence="8">The sequence shown here is derived from an EMBL/GenBank/DDBJ whole genome shotgun (WGS) entry which is preliminary data.</text>
</comment>
<keyword evidence="2 5" id="KW-0812">Transmembrane</keyword>
<gene>
    <name evidence="7" type="ORF">BJG266_LOCUS33048</name>
    <name evidence="8" type="ORF">QVE165_LOCUS50190</name>
</gene>
<evidence type="ECO:0000259" key="6">
    <source>
        <dbReference type="PROSITE" id="PS50262"/>
    </source>
</evidence>
<feature type="transmembrane region" description="Helical" evidence="5">
    <location>
        <begin position="40"/>
        <end position="63"/>
    </location>
</feature>
<evidence type="ECO:0000313" key="7">
    <source>
        <dbReference type="EMBL" id="CAF1315418.1"/>
    </source>
</evidence>
<evidence type="ECO:0000256" key="3">
    <source>
        <dbReference type="ARBA" id="ARBA00022989"/>
    </source>
</evidence>
<proteinExistence type="predicted"/>
<accession>A0A815ZE05</accession>
<evidence type="ECO:0000313" key="8">
    <source>
        <dbReference type="EMBL" id="CAF1582314.1"/>
    </source>
</evidence>
<dbReference type="CDD" id="cd00637">
    <property type="entry name" value="7tm_classA_rhodopsin-like"/>
    <property type="match status" value="1"/>
</dbReference>
<feature type="transmembrane region" description="Helical" evidence="5">
    <location>
        <begin position="125"/>
        <end position="144"/>
    </location>
</feature>
<dbReference type="Proteomes" id="UP000663877">
    <property type="component" value="Unassembled WGS sequence"/>
</dbReference>
<protein>
    <recommendedName>
        <fullName evidence="6">G-protein coupled receptors family 1 profile domain-containing protein</fullName>
    </recommendedName>
</protein>
<reference evidence="8" key="1">
    <citation type="submission" date="2021-02" db="EMBL/GenBank/DDBJ databases">
        <authorList>
            <person name="Nowell W R."/>
        </authorList>
    </citation>
    <scope>NUCLEOTIDE SEQUENCE</scope>
</reference>
<keyword evidence="9" id="KW-1185">Reference proteome</keyword>
<feature type="transmembrane region" description="Helical" evidence="5">
    <location>
        <begin position="7"/>
        <end position="28"/>
    </location>
</feature>
<dbReference type="Proteomes" id="UP000663832">
    <property type="component" value="Unassembled WGS sequence"/>
</dbReference>
<dbReference type="GO" id="GO:0016020">
    <property type="term" value="C:membrane"/>
    <property type="evidence" value="ECO:0007669"/>
    <property type="project" value="UniProtKB-SubCell"/>
</dbReference>
<feature type="domain" description="G-protein coupled receptors family 1 profile" evidence="6">
    <location>
        <begin position="1"/>
        <end position="141"/>
    </location>
</feature>
<dbReference type="SUPFAM" id="SSF81321">
    <property type="entry name" value="Family A G protein-coupled receptor-like"/>
    <property type="match status" value="1"/>
</dbReference>
<comment type="subcellular location">
    <subcellularLocation>
        <location evidence="1">Membrane</location>
    </subcellularLocation>
</comment>
<name>A0A815ZE05_9BILA</name>
<sequence>MCLWSHIIIGWVMAFIVTSPYLFLNGSLCLHSMDTTFLPYYTIIVLIFLPITIVTICDTRTLLYVRNSTRRVHATVVIGQVSHKRDTLLIKITITSFITFLVGWTPFFVIQLFNKIASIPYGLNVFFQILLPTSVLDGVIMLISTNQPVRTFLKQVITKRRDQV</sequence>
<evidence type="ECO:0000256" key="5">
    <source>
        <dbReference type="SAM" id="Phobius"/>
    </source>
</evidence>
<dbReference type="EMBL" id="CAJNOI010000603">
    <property type="protein sequence ID" value="CAF1315418.1"/>
    <property type="molecule type" value="Genomic_DNA"/>
</dbReference>
<evidence type="ECO:0000256" key="2">
    <source>
        <dbReference type="ARBA" id="ARBA00022692"/>
    </source>
</evidence>
<keyword evidence="4 5" id="KW-0472">Membrane</keyword>
<dbReference type="AlphaFoldDB" id="A0A815ZE05"/>
<dbReference type="InterPro" id="IPR017452">
    <property type="entry name" value="GPCR_Rhodpsn_7TM"/>
</dbReference>
<evidence type="ECO:0000313" key="9">
    <source>
        <dbReference type="Proteomes" id="UP000663832"/>
    </source>
</evidence>
<dbReference type="EMBL" id="CAJNOM010000964">
    <property type="protein sequence ID" value="CAF1582314.1"/>
    <property type="molecule type" value="Genomic_DNA"/>
</dbReference>
<evidence type="ECO:0000256" key="1">
    <source>
        <dbReference type="ARBA" id="ARBA00004370"/>
    </source>
</evidence>
<dbReference type="OrthoDB" id="10023482at2759"/>
<dbReference type="Gene3D" id="1.20.1070.10">
    <property type="entry name" value="Rhodopsin 7-helix transmembrane proteins"/>
    <property type="match status" value="1"/>
</dbReference>
<evidence type="ECO:0000256" key="4">
    <source>
        <dbReference type="ARBA" id="ARBA00023136"/>
    </source>
</evidence>
<dbReference type="PROSITE" id="PS50262">
    <property type="entry name" value="G_PROTEIN_RECEP_F1_2"/>
    <property type="match status" value="1"/>
</dbReference>
<feature type="transmembrane region" description="Helical" evidence="5">
    <location>
        <begin position="88"/>
        <end position="113"/>
    </location>
</feature>
<keyword evidence="3 5" id="KW-1133">Transmembrane helix</keyword>